<dbReference type="InterPro" id="IPR018120">
    <property type="entry name" value="Glyco_hydro_1_AS"/>
</dbReference>
<keyword evidence="4" id="KW-0378">Hydrolase</keyword>
<feature type="active site" description="Nucleophile" evidence="7">
    <location>
        <position position="414"/>
    </location>
</feature>
<dbReference type="FunFam" id="3.20.20.80:FF:000013">
    <property type="entry name" value="lactase-phlorizin hydrolase"/>
    <property type="match status" value="1"/>
</dbReference>
<keyword evidence="9" id="KW-0472">Membrane</keyword>
<comment type="caution">
    <text evidence="10">The sequence shown here is derived from an EMBL/GenBank/DDBJ whole genome shotgun (WGS) entry which is preliminary data.</text>
</comment>
<keyword evidence="9" id="KW-1133">Transmembrane helix</keyword>
<accession>A0AAW2H9K5</accession>
<dbReference type="AlphaFoldDB" id="A0AAW2H9K5"/>
<keyword evidence="9" id="KW-0812">Transmembrane</keyword>
<evidence type="ECO:0000256" key="5">
    <source>
        <dbReference type="ARBA" id="ARBA00023180"/>
    </source>
</evidence>
<evidence type="ECO:0000256" key="1">
    <source>
        <dbReference type="ARBA" id="ARBA00010838"/>
    </source>
</evidence>
<keyword evidence="5" id="KW-0325">Glycoprotein</keyword>
<keyword evidence="6" id="KW-0326">Glycosidase</keyword>
<evidence type="ECO:0000256" key="9">
    <source>
        <dbReference type="SAM" id="Phobius"/>
    </source>
</evidence>
<dbReference type="Pfam" id="PF00232">
    <property type="entry name" value="Glyco_hydro_1"/>
    <property type="match status" value="1"/>
</dbReference>
<dbReference type="EMBL" id="JARGDH010000005">
    <property type="protein sequence ID" value="KAL0266519.1"/>
    <property type="molecule type" value="Genomic_DNA"/>
</dbReference>
<dbReference type="InterPro" id="IPR001360">
    <property type="entry name" value="Glyco_hydro_1"/>
</dbReference>
<proteinExistence type="inferred from homology"/>
<evidence type="ECO:0000256" key="2">
    <source>
        <dbReference type="ARBA" id="ARBA00011738"/>
    </source>
</evidence>
<evidence type="ECO:0000256" key="3">
    <source>
        <dbReference type="ARBA" id="ARBA00012744"/>
    </source>
</evidence>
<feature type="transmembrane region" description="Helical" evidence="9">
    <location>
        <begin position="12"/>
        <end position="30"/>
    </location>
</feature>
<reference evidence="10" key="1">
    <citation type="journal article" date="2024" name="Gigascience">
        <title>Chromosome-level genome of the poultry shaft louse Menopon gallinae provides insight into the host-switching and adaptive evolution of parasitic lice.</title>
        <authorList>
            <person name="Xu Y."/>
            <person name="Ma L."/>
            <person name="Liu S."/>
            <person name="Liang Y."/>
            <person name="Liu Q."/>
            <person name="He Z."/>
            <person name="Tian L."/>
            <person name="Duan Y."/>
            <person name="Cai W."/>
            <person name="Li H."/>
            <person name="Song F."/>
        </authorList>
    </citation>
    <scope>NUCLEOTIDE SEQUENCE</scope>
    <source>
        <strain evidence="10">Cailab_2023a</strain>
    </source>
</reference>
<dbReference type="PRINTS" id="PR00131">
    <property type="entry name" value="GLHYDRLASE1"/>
</dbReference>
<dbReference type="EC" id="3.2.1.21" evidence="3"/>
<evidence type="ECO:0000313" key="10">
    <source>
        <dbReference type="EMBL" id="KAL0266519.1"/>
    </source>
</evidence>
<comment type="similarity">
    <text evidence="1 8">Belongs to the glycosyl hydrolase 1 family.</text>
</comment>
<sequence length="539" mass="61963">MRRAIQNGAHNQIVTTLTITVLYMCIWSLSSASAKQANSTYTFPDDFLLGFSTASYQIEGGWNADGKGENIWDTFTHAHPEMIKGGTNGDIAADSYHKYKEDVQLLKNLRAQVYRFSLSWSRILPTGDVDVINQKGIQYYNNLINELIRNEIQPMVTLYHWDLPEPLQELGGWTNPILADYFEEYARIAFEYFGDRVKLWVTINEPTSVTIFGYGNGWMSPAVNISGIAEYLAGHTLLISHARAYHLYDTEFRQLQGGQIGISLSGDWKEPASNSTRDIEAAETQMQFDFGWFGHPILKGDYPEIMRQKINSNSRAEGRRRSRLPVFDREMIDYIKGTVDFLGLNHYTTKLVSPTSAPDVPNPSWERDTGNHVFPDPSWRGSNVFWLKVVPWGFRKQLNWIKKEYNNIPVIVTENGFADNGTLEDYGRIDYHKEYIEEMLKAIHIDECNVRGYIAWSLIDNFEWIFGYEVKFGVYSVDFDSANRTRTEKLSVDFFRRIYGSKELPGKEYEEIYEKFRSSGRKESSDNATVKCLNLCISG</sequence>
<comment type="subunit">
    <text evidence="2">Homodimer.</text>
</comment>
<dbReference type="PROSITE" id="PS00572">
    <property type="entry name" value="GLYCOSYL_HYDROL_F1_1"/>
    <property type="match status" value="1"/>
</dbReference>
<evidence type="ECO:0000256" key="6">
    <source>
        <dbReference type="ARBA" id="ARBA00023295"/>
    </source>
</evidence>
<gene>
    <name evidence="10" type="ORF">PYX00_009031</name>
</gene>
<dbReference type="PANTHER" id="PTHR10353">
    <property type="entry name" value="GLYCOSYL HYDROLASE"/>
    <property type="match status" value="1"/>
</dbReference>
<protein>
    <recommendedName>
        <fullName evidence="3">beta-glucosidase</fullName>
        <ecNumber evidence="3">3.2.1.21</ecNumber>
    </recommendedName>
</protein>
<dbReference type="InterPro" id="IPR017853">
    <property type="entry name" value="GH"/>
</dbReference>
<dbReference type="SUPFAM" id="SSF51445">
    <property type="entry name" value="(Trans)glycosidases"/>
    <property type="match status" value="1"/>
</dbReference>
<dbReference type="GO" id="GO:0005975">
    <property type="term" value="P:carbohydrate metabolic process"/>
    <property type="evidence" value="ECO:0007669"/>
    <property type="project" value="InterPro"/>
</dbReference>
<name>A0AAW2H9K5_9NEOP</name>
<evidence type="ECO:0000256" key="8">
    <source>
        <dbReference type="RuleBase" id="RU003690"/>
    </source>
</evidence>
<dbReference type="Gene3D" id="3.20.20.80">
    <property type="entry name" value="Glycosidases"/>
    <property type="match status" value="1"/>
</dbReference>
<evidence type="ECO:0000256" key="4">
    <source>
        <dbReference type="ARBA" id="ARBA00022801"/>
    </source>
</evidence>
<dbReference type="PANTHER" id="PTHR10353:SF36">
    <property type="entry name" value="LP05116P"/>
    <property type="match status" value="1"/>
</dbReference>
<organism evidence="10">
    <name type="scientific">Menopon gallinae</name>
    <name type="common">poultry shaft louse</name>
    <dbReference type="NCBI Taxonomy" id="328185"/>
    <lineage>
        <taxon>Eukaryota</taxon>
        <taxon>Metazoa</taxon>
        <taxon>Ecdysozoa</taxon>
        <taxon>Arthropoda</taxon>
        <taxon>Hexapoda</taxon>
        <taxon>Insecta</taxon>
        <taxon>Pterygota</taxon>
        <taxon>Neoptera</taxon>
        <taxon>Paraneoptera</taxon>
        <taxon>Psocodea</taxon>
        <taxon>Troctomorpha</taxon>
        <taxon>Phthiraptera</taxon>
        <taxon>Amblycera</taxon>
        <taxon>Menoponidae</taxon>
        <taxon>Menopon</taxon>
    </lineage>
</organism>
<evidence type="ECO:0000256" key="7">
    <source>
        <dbReference type="PROSITE-ProRule" id="PRU10055"/>
    </source>
</evidence>
<dbReference type="GO" id="GO:0008422">
    <property type="term" value="F:beta-glucosidase activity"/>
    <property type="evidence" value="ECO:0007669"/>
    <property type="project" value="TreeGrafter"/>
</dbReference>